<dbReference type="PANTHER" id="PTHR42910">
    <property type="entry name" value="TRANSPORTER SCO4007-RELATED"/>
    <property type="match status" value="1"/>
</dbReference>
<keyword evidence="1 4" id="KW-0812">Transmembrane</keyword>
<gene>
    <name evidence="6" type="ORF">ACK2TP_15990</name>
</gene>
<evidence type="ECO:0000313" key="7">
    <source>
        <dbReference type="Proteomes" id="UP001634747"/>
    </source>
</evidence>
<evidence type="ECO:0000259" key="5">
    <source>
        <dbReference type="PROSITE" id="PS50850"/>
    </source>
</evidence>
<dbReference type="Proteomes" id="UP001634747">
    <property type="component" value="Unassembled WGS sequence"/>
</dbReference>
<feature type="transmembrane region" description="Helical" evidence="4">
    <location>
        <begin position="399"/>
        <end position="417"/>
    </location>
</feature>
<comment type="caution">
    <text evidence="6">The sequence shown here is derived from an EMBL/GenBank/DDBJ whole genome shotgun (WGS) entry which is preliminary data.</text>
</comment>
<dbReference type="InterPro" id="IPR036259">
    <property type="entry name" value="MFS_trans_sf"/>
</dbReference>
<dbReference type="PROSITE" id="PS50850">
    <property type="entry name" value="MFS"/>
    <property type="match status" value="1"/>
</dbReference>
<sequence length="440" mass="46533">MSARSDASSPTSVPVQPKAPLAFLGMCCGVGVSTMYLAQPLLPEIAASFHVGAAQAGLVAVATQVGYAAGLLCCVPLGDIVERRGLMTKLYAAVAVALLLVAVAPTLPLLVLASTVAGALACVTHVALPIAPDLAKPKERGKAIGIVMTGLLLGVLLARTFAGWINDAVVYLERGTRWNIPGWRVVFLIAAIISAGFAPAIRRLMPVLPPKQKLRYADAMRSLWTVFREEPLLRESCLMGALVFGSFSVFWNTLAFALQAHGLGAGIAGSFGLVGAAGALMASFAGKLSDQRGPRYVMSMALAILGTSYCMVYGTERLAQHQEHTAHLQVWLYLALLAVAVIVMDVGAQASQIANQTRIFALRPDARSRINTVYMVSYFTGAAISSALSTLAWQHLGVNGISGLSVLLVALAVLRHVTGQKQIYRRPPSLPDAEPAMFEM</sequence>
<keyword evidence="3 4" id="KW-0472">Membrane</keyword>
<evidence type="ECO:0000256" key="3">
    <source>
        <dbReference type="ARBA" id="ARBA00023136"/>
    </source>
</evidence>
<feature type="transmembrane region" description="Helical" evidence="4">
    <location>
        <begin position="372"/>
        <end position="393"/>
    </location>
</feature>
<dbReference type="InterPro" id="IPR011701">
    <property type="entry name" value="MFS"/>
</dbReference>
<dbReference type="EMBL" id="JBJYXY010000001">
    <property type="protein sequence ID" value="MFN2977271.1"/>
    <property type="molecule type" value="Genomic_DNA"/>
</dbReference>
<feature type="transmembrane region" description="Helical" evidence="4">
    <location>
        <begin position="296"/>
        <end position="315"/>
    </location>
</feature>
<feature type="transmembrane region" description="Helical" evidence="4">
    <location>
        <begin position="330"/>
        <end position="351"/>
    </location>
</feature>
<keyword evidence="2 4" id="KW-1133">Transmembrane helix</keyword>
<name>A0ABW9KN99_9BACT</name>
<dbReference type="RefSeq" id="WP_263414559.1">
    <property type="nucleotide sequence ID" value="NZ_BAABBH010000001.1"/>
</dbReference>
<dbReference type="SUPFAM" id="SSF103473">
    <property type="entry name" value="MFS general substrate transporter"/>
    <property type="match status" value="1"/>
</dbReference>
<keyword evidence="7" id="KW-1185">Reference proteome</keyword>
<accession>A0ABW9KN99</accession>
<evidence type="ECO:0000256" key="4">
    <source>
        <dbReference type="SAM" id="Phobius"/>
    </source>
</evidence>
<feature type="transmembrane region" description="Helical" evidence="4">
    <location>
        <begin position="21"/>
        <end position="38"/>
    </location>
</feature>
<feature type="transmembrane region" description="Helical" evidence="4">
    <location>
        <begin position="143"/>
        <end position="165"/>
    </location>
</feature>
<feature type="transmembrane region" description="Helical" evidence="4">
    <location>
        <begin position="113"/>
        <end position="131"/>
    </location>
</feature>
<dbReference type="PANTHER" id="PTHR42910:SF1">
    <property type="entry name" value="MAJOR FACILITATOR SUPERFAMILY (MFS) PROFILE DOMAIN-CONTAINING PROTEIN"/>
    <property type="match status" value="1"/>
</dbReference>
<evidence type="ECO:0000313" key="6">
    <source>
        <dbReference type="EMBL" id="MFN2977271.1"/>
    </source>
</evidence>
<evidence type="ECO:0000256" key="2">
    <source>
        <dbReference type="ARBA" id="ARBA00022989"/>
    </source>
</evidence>
<dbReference type="Gene3D" id="1.20.1250.20">
    <property type="entry name" value="MFS general substrate transporter like domains"/>
    <property type="match status" value="1"/>
</dbReference>
<dbReference type="Pfam" id="PF07690">
    <property type="entry name" value="MFS_1"/>
    <property type="match status" value="1"/>
</dbReference>
<feature type="transmembrane region" description="Helical" evidence="4">
    <location>
        <begin position="58"/>
        <end position="78"/>
    </location>
</feature>
<feature type="transmembrane region" description="Helical" evidence="4">
    <location>
        <begin position="237"/>
        <end position="257"/>
    </location>
</feature>
<proteinExistence type="predicted"/>
<feature type="transmembrane region" description="Helical" evidence="4">
    <location>
        <begin position="90"/>
        <end position="107"/>
    </location>
</feature>
<organism evidence="6 7">
    <name type="scientific">Terriglobus aquaticus</name>
    <dbReference type="NCBI Taxonomy" id="940139"/>
    <lineage>
        <taxon>Bacteria</taxon>
        <taxon>Pseudomonadati</taxon>
        <taxon>Acidobacteriota</taxon>
        <taxon>Terriglobia</taxon>
        <taxon>Terriglobales</taxon>
        <taxon>Acidobacteriaceae</taxon>
        <taxon>Terriglobus</taxon>
    </lineage>
</organism>
<evidence type="ECO:0000256" key="1">
    <source>
        <dbReference type="ARBA" id="ARBA00022692"/>
    </source>
</evidence>
<dbReference type="CDD" id="cd17324">
    <property type="entry name" value="MFS_NepI_like"/>
    <property type="match status" value="1"/>
</dbReference>
<dbReference type="InterPro" id="IPR020846">
    <property type="entry name" value="MFS_dom"/>
</dbReference>
<feature type="transmembrane region" description="Helical" evidence="4">
    <location>
        <begin position="185"/>
        <end position="205"/>
    </location>
</feature>
<feature type="domain" description="Major facilitator superfamily (MFS) profile" evidence="5">
    <location>
        <begin position="17"/>
        <end position="421"/>
    </location>
</feature>
<feature type="transmembrane region" description="Helical" evidence="4">
    <location>
        <begin position="263"/>
        <end position="284"/>
    </location>
</feature>
<protein>
    <submittedName>
        <fullName evidence="6">MFS transporter</fullName>
    </submittedName>
</protein>
<reference evidence="6 7" key="1">
    <citation type="submission" date="2024-12" db="EMBL/GenBank/DDBJ databases">
        <authorList>
            <person name="Lee Y."/>
        </authorList>
    </citation>
    <scope>NUCLEOTIDE SEQUENCE [LARGE SCALE GENOMIC DNA]</scope>
    <source>
        <strain evidence="6 7">03SUJ4</strain>
    </source>
</reference>